<evidence type="ECO:0000256" key="2">
    <source>
        <dbReference type="ARBA" id="ARBA00022723"/>
    </source>
</evidence>
<evidence type="ECO:0000313" key="8">
    <source>
        <dbReference type="Proteomes" id="UP000054248"/>
    </source>
</evidence>
<organism evidence="7 8">
    <name type="scientific">Tulasnella calospora MUT 4182</name>
    <dbReference type="NCBI Taxonomy" id="1051891"/>
    <lineage>
        <taxon>Eukaryota</taxon>
        <taxon>Fungi</taxon>
        <taxon>Dikarya</taxon>
        <taxon>Basidiomycota</taxon>
        <taxon>Agaricomycotina</taxon>
        <taxon>Agaricomycetes</taxon>
        <taxon>Cantharellales</taxon>
        <taxon>Tulasnellaceae</taxon>
        <taxon>Tulasnella</taxon>
    </lineage>
</organism>
<name>A0A0C3LN33_9AGAM</name>
<dbReference type="GO" id="GO:0006351">
    <property type="term" value="P:DNA-templated transcription"/>
    <property type="evidence" value="ECO:0007669"/>
    <property type="project" value="InterPro"/>
</dbReference>
<dbReference type="GO" id="GO:0005634">
    <property type="term" value="C:nucleus"/>
    <property type="evidence" value="ECO:0007669"/>
    <property type="project" value="UniProtKB-SubCell"/>
</dbReference>
<keyword evidence="5" id="KW-0539">Nucleus</keyword>
<proteinExistence type="predicted"/>
<evidence type="ECO:0000313" key="7">
    <source>
        <dbReference type="EMBL" id="KIO22747.1"/>
    </source>
</evidence>
<evidence type="ECO:0000256" key="3">
    <source>
        <dbReference type="ARBA" id="ARBA00023015"/>
    </source>
</evidence>
<dbReference type="GO" id="GO:0000981">
    <property type="term" value="F:DNA-binding transcription factor activity, RNA polymerase II-specific"/>
    <property type="evidence" value="ECO:0007669"/>
    <property type="project" value="InterPro"/>
</dbReference>
<dbReference type="InterPro" id="IPR007219">
    <property type="entry name" value="XnlR_reg_dom"/>
</dbReference>
<dbReference type="AlphaFoldDB" id="A0A0C3LN33"/>
<gene>
    <name evidence="7" type="ORF">M407DRAFT_116246</name>
</gene>
<dbReference type="Proteomes" id="UP000054248">
    <property type="component" value="Unassembled WGS sequence"/>
</dbReference>
<dbReference type="Pfam" id="PF04082">
    <property type="entry name" value="Fungal_trans"/>
    <property type="match status" value="1"/>
</dbReference>
<keyword evidence="4" id="KW-0804">Transcription</keyword>
<keyword evidence="3" id="KW-0805">Transcription regulation</keyword>
<evidence type="ECO:0000256" key="4">
    <source>
        <dbReference type="ARBA" id="ARBA00023163"/>
    </source>
</evidence>
<reference evidence="8" key="2">
    <citation type="submission" date="2015-01" db="EMBL/GenBank/DDBJ databases">
        <title>Evolutionary Origins and Diversification of the Mycorrhizal Mutualists.</title>
        <authorList>
            <consortium name="DOE Joint Genome Institute"/>
            <consortium name="Mycorrhizal Genomics Consortium"/>
            <person name="Kohler A."/>
            <person name="Kuo A."/>
            <person name="Nagy L.G."/>
            <person name="Floudas D."/>
            <person name="Copeland A."/>
            <person name="Barry K.W."/>
            <person name="Cichocki N."/>
            <person name="Veneault-Fourrey C."/>
            <person name="LaButti K."/>
            <person name="Lindquist E.A."/>
            <person name="Lipzen A."/>
            <person name="Lundell T."/>
            <person name="Morin E."/>
            <person name="Murat C."/>
            <person name="Riley R."/>
            <person name="Ohm R."/>
            <person name="Sun H."/>
            <person name="Tunlid A."/>
            <person name="Henrissat B."/>
            <person name="Grigoriev I.V."/>
            <person name="Hibbett D.S."/>
            <person name="Martin F."/>
        </authorList>
    </citation>
    <scope>NUCLEOTIDE SEQUENCE [LARGE SCALE GENOMIC DNA]</scope>
    <source>
        <strain evidence="8">MUT 4182</strain>
    </source>
</reference>
<keyword evidence="8" id="KW-1185">Reference proteome</keyword>
<dbReference type="EMBL" id="KN823102">
    <property type="protein sequence ID" value="KIO22747.1"/>
    <property type="molecule type" value="Genomic_DNA"/>
</dbReference>
<dbReference type="InterPro" id="IPR050815">
    <property type="entry name" value="TF_fung"/>
</dbReference>
<evidence type="ECO:0000256" key="5">
    <source>
        <dbReference type="ARBA" id="ARBA00023242"/>
    </source>
</evidence>
<feature type="domain" description="Xylanolytic transcriptional activator regulatory" evidence="6">
    <location>
        <begin position="26"/>
        <end position="217"/>
    </location>
</feature>
<dbReference type="CDD" id="cd12148">
    <property type="entry name" value="fungal_TF_MHR"/>
    <property type="match status" value="1"/>
</dbReference>
<reference evidence="7 8" key="1">
    <citation type="submission" date="2014-04" db="EMBL/GenBank/DDBJ databases">
        <authorList>
            <consortium name="DOE Joint Genome Institute"/>
            <person name="Kuo A."/>
            <person name="Girlanda M."/>
            <person name="Perotto S."/>
            <person name="Kohler A."/>
            <person name="Nagy L.G."/>
            <person name="Floudas D."/>
            <person name="Copeland A."/>
            <person name="Barry K.W."/>
            <person name="Cichocki N."/>
            <person name="Veneault-Fourrey C."/>
            <person name="LaButti K."/>
            <person name="Lindquist E.A."/>
            <person name="Lipzen A."/>
            <person name="Lundell T."/>
            <person name="Morin E."/>
            <person name="Murat C."/>
            <person name="Sun H."/>
            <person name="Tunlid A."/>
            <person name="Henrissat B."/>
            <person name="Grigoriev I.V."/>
            <person name="Hibbett D.S."/>
            <person name="Martin F."/>
            <person name="Nordberg H.P."/>
            <person name="Cantor M.N."/>
            <person name="Hua S.X."/>
        </authorList>
    </citation>
    <scope>NUCLEOTIDE SEQUENCE [LARGE SCALE GENOMIC DNA]</scope>
    <source>
        <strain evidence="7 8">MUT 4182</strain>
    </source>
</reference>
<protein>
    <recommendedName>
        <fullName evidence="6">Xylanolytic transcriptional activator regulatory domain-containing protein</fullName>
    </recommendedName>
</protein>
<keyword evidence="2" id="KW-0479">Metal-binding</keyword>
<dbReference type="PANTHER" id="PTHR47338">
    <property type="entry name" value="ZN(II)2CYS6 TRANSCRIPTION FACTOR (EUROFUNG)-RELATED"/>
    <property type="match status" value="1"/>
</dbReference>
<dbReference type="GO" id="GO:0003677">
    <property type="term" value="F:DNA binding"/>
    <property type="evidence" value="ECO:0007669"/>
    <property type="project" value="InterPro"/>
</dbReference>
<dbReference type="HOGENOM" id="CLU_506407_0_0_1"/>
<comment type="subcellular location">
    <subcellularLocation>
        <location evidence="1">Nucleus</location>
    </subcellularLocation>
</comment>
<sequence length="538" mass="60173">MPIHDPLLHAVQVQDMPPADRDKVIQIFFTGSQRLGCPLLPERVFARLRDPDESKHPHPALVNAMLLVGQAFTEWTPGYSTAEKHHLPATCPSAQVLLAKTQAYLNESLSRVDRMLDYLQASILLSYYFFQTGRLHEGSMISSANSRMTVTCKLHLIDQSVLEEMLPGHAPEFGQSLWDNTLLGRPQDTYELGVRIWTFWQSWYYDAVFSLIGGTPLTRDPVTPTTVFPRPAKTYESGLALRLQNTSFRELYENNPPQIPSPPDEPEGSSHPLATYLKGLALMERANKLLGKVNAGLPLDDTEFSPETLHNLHASVQCLLTEHLPIRNHEMLSVAPLTKLDAAKIYCPLAERVVGHVFINTATIQLCRLSRALTVSLPAESDSRRQALRSIRMLELSAAKGAVRAIRLFGDEVRKLDARMRGSAPGVNTTVIQEVQEHPCLLLGFLLTSVCMVLVDNIQSLKLSPSPTPESATEMRSSENDLRLCIATIEHTASSFPLLAIQSKKIKDYQDRSNRALASRQAPRWEFERRAGLDDDIY</sequence>
<dbReference type="GO" id="GO:0008270">
    <property type="term" value="F:zinc ion binding"/>
    <property type="evidence" value="ECO:0007669"/>
    <property type="project" value="InterPro"/>
</dbReference>
<evidence type="ECO:0000259" key="6">
    <source>
        <dbReference type="Pfam" id="PF04082"/>
    </source>
</evidence>
<evidence type="ECO:0000256" key="1">
    <source>
        <dbReference type="ARBA" id="ARBA00004123"/>
    </source>
</evidence>
<dbReference type="OrthoDB" id="2309723at2759"/>
<accession>A0A0C3LN33</accession>
<dbReference type="STRING" id="1051891.A0A0C3LN33"/>
<dbReference type="PANTHER" id="PTHR47338:SF29">
    <property type="entry name" value="ZN(2)-C6 FUNGAL-TYPE DOMAIN-CONTAINING PROTEIN"/>
    <property type="match status" value="1"/>
</dbReference>